<proteinExistence type="predicted"/>
<organism evidence="1 2">
    <name type="scientific">Belliella kenyensis</name>
    <dbReference type="NCBI Taxonomy" id="1472724"/>
    <lineage>
        <taxon>Bacteria</taxon>
        <taxon>Pseudomonadati</taxon>
        <taxon>Bacteroidota</taxon>
        <taxon>Cytophagia</taxon>
        <taxon>Cytophagales</taxon>
        <taxon>Cyclobacteriaceae</taxon>
        <taxon>Belliella</taxon>
    </lineage>
</organism>
<gene>
    <name evidence="1" type="ORF">ACFOUP_02905</name>
</gene>
<keyword evidence="2" id="KW-1185">Reference proteome</keyword>
<dbReference type="RefSeq" id="WP_241295483.1">
    <property type="nucleotide sequence ID" value="NZ_JAKZGR010000009.1"/>
</dbReference>
<protein>
    <submittedName>
        <fullName evidence="1">Uncharacterized protein</fullName>
    </submittedName>
</protein>
<dbReference type="Proteomes" id="UP001595766">
    <property type="component" value="Unassembled WGS sequence"/>
</dbReference>
<evidence type="ECO:0000313" key="1">
    <source>
        <dbReference type="EMBL" id="MFC3975319.1"/>
    </source>
</evidence>
<sequence>MKIFFDNSETIWNGLTRTSRLEEQTYYQQIWIPCVRSQGRLLELEHSYSPNDRDGACGEWGFIQRTRNVMVNYPSDGFIPSYSQDLSFIPSSNRYYINGANHIELLNMSNSRLNGSPNDATKAEFERAFGLRDDLFFIPRR</sequence>
<accession>A0ABV8EI99</accession>
<comment type="caution">
    <text evidence="1">The sequence shown here is derived from an EMBL/GenBank/DDBJ whole genome shotgun (WGS) entry which is preliminary data.</text>
</comment>
<name>A0ABV8EI99_9BACT</name>
<reference evidence="2" key="1">
    <citation type="journal article" date="2019" name="Int. J. Syst. Evol. Microbiol.">
        <title>The Global Catalogue of Microorganisms (GCM) 10K type strain sequencing project: providing services to taxonomists for standard genome sequencing and annotation.</title>
        <authorList>
            <consortium name="The Broad Institute Genomics Platform"/>
            <consortium name="The Broad Institute Genome Sequencing Center for Infectious Disease"/>
            <person name="Wu L."/>
            <person name="Ma J."/>
        </authorList>
    </citation>
    <scope>NUCLEOTIDE SEQUENCE [LARGE SCALE GENOMIC DNA]</scope>
    <source>
        <strain evidence="2">CECT 8551</strain>
    </source>
</reference>
<evidence type="ECO:0000313" key="2">
    <source>
        <dbReference type="Proteomes" id="UP001595766"/>
    </source>
</evidence>
<dbReference type="EMBL" id="JBHSAV010000005">
    <property type="protein sequence ID" value="MFC3975319.1"/>
    <property type="molecule type" value="Genomic_DNA"/>
</dbReference>